<dbReference type="Proteomes" id="UP000233837">
    <property type="component" value="Unassembled WGS sequence"/>
</dbReference>
<proteinExistence type="predicted"/>
<reference evidence="2 3" key="2">
    <citation type="journal article" date="2017" name="Nature">
        <title>The Apostasia genome and the evolution of orchids.</title>
        <authorList>
            <person name="Zhang G.Q."/>
            <person name="Liu K.W."/>
            <person name="Li Z."/>
            <person name="Lohaus R."/>
            <person name="Hsiao Y.Y."/>
            <person name="Niu S.C."/>
            <person name="Wang J.Y."/>
            <person name="Lin Y.C."/>
            <person name="Xu Q."/>
            <person name="Chen L.J."/>
            <person name="Yoshida K."/>
            <person name="Fujiwara S."/>
            <person name="Wang Z.W."/>
            <person name="Zhang Y.Q."/>
            <person name="Mitsuda N."/>
            <person name="Wang M."/>
            <person name="Liu G.H."/>
            <person name="Pecoraro L."/>
            <person name="Huang H.X."/>
            <person name="Xiao X.J."/>
            <person name="Lin M."/>
            <person name="Wu X.Y."/>
            <person name="Wu W.L."/>
            <person name="Chen Y.Y."/>
            <person name="Chang S.B."/>
            <person name="Sakamoto S."/>
            <person name="Ohme-Takagi M."/>
            <person name="Yagi M."/>
            <person name="Zeng S.J."/>
            <person name="Shen C.Y."/>
            <person name="Yeh C.M."/>
            <person name="Luo Y.B."/>
            <person name="Tsai W.C."/>
            <person name="Van de Peer Y."/>
            <person name="Liu Z.J."/>
        </authorList>
    </citation>
    <scope>NUCLEOTIDE SEQUENCE [LARGE SCALE GENOMIC DNA]</scope>
    <source>
        <tissue evidence="2">The whole plant</tissue>
    </source>
</reference>
<dbReference type="InterPro" id="IPR027417">
    <property type="entry name" value="P-loop_NTPase"/>
</dbReference>
<dbReference type="Pfam" id="PF00931">
    <property type="entry name" value="NB-ARC"/>
    <property type="match status" value="1"/>
</dbReference>
<dbReference type="EMBL" id="KZ502984">
    <property type="protein sequence ID" value="PKU69870.1"/>
    <property type="molecule type" value="Genomic_DNA"/>
</dbReference>
<reference evidence="2 3" key="1">
    <citation type="journal article" date="2016" name="Sci. Rep.">
        <title>The Dendrobium catenatum Lindl. genome sequence provides insights into polysaccharide synthase, floral development and adaptive evolution.</title>
        <authorList>
            <person name="Zhang G.Q."/>
            <person name="Xu Q."/>
            <person name="Bian C."/>
            <person name="Tsai W.C."/>
            <person name="Yeh C.M."/>
            <person name="Liu K.W."/>
            <person name="Yoshida K."/>
            <person name="Zhang L.S."/>
            <person name="Chang S.B."/>
            <person name="Chen F."/>
            <person name="Shi Y."/>
            <person name="Su Y.Y."/>
            <person name="Zhang Y.Q."/>
            <person name="Chen L.J."/>
            <person name="Yin Y."/>
            <person name="Lin M."/>
            <person name="Huang H."/>
            <person name="Deng H."/>
            <person name="Wang Z.W."/>
            <person name="Zhu S.L."/>
            <person name="Zhao X."/>
            <person name="Deng C."/>
            <person name="Niu S.C."/>
            <person name="Huang J."/>
            <person name="Wang M."/>
            <person name="Liu G.H."/>
            <person name="Yang H.J."/>
            <person name="Xiao X.J."/>
            <person name="Hsiao Y.Y."/>
            <person name="Wu W.L."/>
            <person name="Chen Y.Y."/>
            <person name="Mitsuda N."/>
            <person name="Ohme-Takagi M."/>
            <person name="Luo Y.B."/>
            <person name="Van de Peer Y."/>
            <person name="Liu Z.J."/>
        </authorList>
    </citation>
    <scope>NUCLEOTIDE SEQUENCE [LARGE SCALE GENOMIC DNA]</scope>
    <source>
        <tissue evidence="2">The whole plant</tissue>
    </source>
</reference>
<name>A0A2I0W2I5_9ASPA</name>
<sequence>MGGIGKTTIAQKKFNHPKIQTFFNLKLWGCVSHNQSGIESLKQIISGVKGRCRDDSTKTELQVIVRDSIAAGKSIFLVLDNLWTASVWANWLEIPLIEKAVPNEALVTTRHENVAVDMRAVHIHRVELLSEESSWDTLCRRLFSAEEVEIANELKELGIKIVEGCNIY</sequence>
<evidence type="ECO:0000259" key="1">
    <source>
        <dbReference type="Pfam" id="PF00931"/>
    </source>
</evidence>
<dbReference type="PANTHER" id="PTHR36766:SF70">
    <property type="entry name" value="DISEASE RESISTANCE PROTEIN RGA4"/>
    <property type="match status" value="1"/>
</dbReference>
<evidence type="ECO:0000313" key="2">
    <source>
        <dbReference type="EMBL" id="PKU69870.1"/>
    </source>
</evidence>
<evidence type="ECO:0000313" key="3">
    <source>
        <dbReference type="Proteomes" id="UP000233837"/>
    </source>
</evidence>
<protein>
    <submittedName>
        <fullName evidence="2">Disease resistance RPP13-like protein 1</fullName>
    </submittedName>
</protein>
<dbReference type="Gene3D" id="3.40.50.300">
    <property type="entry name" value="P-loop containing nucleotide triphosphate hydrolases"/>
    <property type="match status" value="1"/>
</dbReference>
<accession>A0A2I0W2I5</accession>
<feature type="domain" description="NB-ARC" evidence="1">
    <location>
        <begin position="1"/>
        <end position="145"/>
    </location>
</feature>
<dbReference type="GO" id="GO:0043531">
    <property type="term" value="F:ADP binding"/>
    <property type="evidence" value="ECO:0007669"/>
    <property type="project" value="InterPro"/>
</dbReference>
<dbReference type="AlphaFoldDB" id="A0A2I0W2I5"/>
<organism evidence="2 3">
    <name type="scientific">Dendrobium catenatum</name>
    <dbReference type="NCBI Taxonomy" id="906689"/>
    <lineage>
        <taxon>Eukaryota</taxon>
        <taxon>Viridiplantae</taxon>
        <taxon>Streptophyta</taxon>
        <taxon>Embryophyta</taxon>
        <taxon>Tracheophyta</taxon>
        <taxon>Spermatophyta</taxon>
        <taxon>Magnoliopsida</taxon>
        <taxon>Liliopsida</taxon>
        <taxon>Asparagales</taxon>
        <taxon>Orchidaceae</taxon>
        <taxon>Epidendroideae</taxon>
        <taxon>Malaxideae</taxon>
        <taxon>Dendrobiinae</taxon>
        <taxon>Dendrobium</taxon>
    </lineage>
</organism>
<dbReference type="SUPFAM" id="SSF52540">
    <property type="entry name" value="P-loop containing nucleoside triphosphate hydrolases"/>
    <property type="match status" value="1"/>
</dbReference>
<dbReference type="InterPro" id="IPR002182">
    <property type="entry name" value="NB-ARC"/>
</dbReference>
<gene>
    <name evidence="2" type="primary">RPPL1</name>
    <name evidence="2" type="ORF">MA16_Dca011888</name>
</gene>
<dbReference type="PANTHER" id="PTHR36766">
    <property type="entry name" value="PLANT BROAD-SPECTRUM MILDEW RESISTANCE PROTEIN RPW8"/>
    <property type="match status" value="1"/>
</dbReference>
<keyword evidence="3" id="KW-1185">Reference proteome</keyword>